<feature type="region of interest" description="Disordered" evidence="1">
    <location>
        <begin position="618"/>
        <end position="657"/>
    </location>
</feature>
<evidence type="ECO:0000256" key="1">
    <source>
        <dbReference type="SAM" id="MobiDB-lite"/>
    </source>
</evidence>
<dbReference type="OrthoDB" id="2863801at2759"/>
<feature type="region of interest" description="Disordered" evidence="1">
    <location>
        <begin position="678"/>
        <end position="709"/>
    </location>
</feature>
<accession>A0A9P7RV75</accession>
<reference evidence="3" key="1">
    <citation type="journal article" date="2021" name="Genome Biol. Evol.">
        <title>The assembled and annotated genome of the fairy-ring fungus Marasmius oreades.</title>
        <authorList>
            <person name="Hiltunen M."/>
            <person name="Ament-Velasquez S.L."/>
            <person name="Johannesson H."/>
        </authorList>
    </citation>
    <scope>NUCLEOTIDE SEQUENCE</scope>
    <source>
        <strain evidence="3">03SP1</strain>
    </source>
</reference>
<comment type="caution">
    <text evidence="3">The sequence shown here is derived from an EMBL/GenBank/DDBJ whole genome shotgun (WGS) entry which is preliminary data.</text>
</comment>
<dbReference type="Proteomes" id="UP001049176">
    <property type="component" value="Chromosome 6"/>
</dbReference>
<evidence type="ECO:0000313" key="3">
    <source>
        <dbReference type="EMBL" id="KAG7090386.1"/>
    </source>
</evidence>
<feature type="compositionally biased region" description="Basic and acidic residues" evidence="1">
    <location>
        <begin position="502"/>
        <end position="513"/>
    </location>
</feature>
<dbReference type="AlphaFoldDB" id="A0A9P7RV75"/>
<dbReference type="InterPro" id="IPR001810">
    <property type="entry name" value="F-box_dom"/>
</dbReference>
<feature type="compositionally biased region" description="Low complexity" evidence="1">
    <location>
        <begin position="678"/>
        <end position="694"/>
    </location>
</feature>
<feature type="compositionally biased region" description="Acidic residues" evidence="1">
    <location>
        <begin position="695"/>
        <end position="705"/>
    </location>
</feature>
<evidence type="ECO:0000259" key="2">
    <source>
        <dbReference type="Pfam" id="PF12937"/>
    </source>
</evidence>
<dbReference type="Pfam" id="PF12937">
    <property type="entry name" value="F-box-like"/>
    <property type="match status" value="1"/>
</dbReference>
<dbReference type="Gene3D" id="1.20.1280.50">
    <property type="match status" value="1"/>
</dbReference>
<feature type="compositionally biased region" description="Low complexity" evidence="1">
    <location>
        <begin position="632"/>
        <end position="657"/>
    </location>
</feature>
<dbReference type="EMBL" id="CM032186">
    <property type="protein sequence ID" value="KAG7090386.1"/>
    <property type="molecule type" value="Genomic_DNA"/>
</dbReference>
<feature type="domain" description="F-box" evidence="2">
    <location>
        <begin position="59"/>
        <end position="121"/>
    </location>
</feature>
<evidence type="ECO:0000313" key="4">
    <source>
        <dbReference type="Proteomes" id="UP001049176"/>
    </source>
</evidence>
<feature type="region of interest" description="Disordered" evidence="1">
    <location>
        <begin position="490"/>
        <end position="572"/>
    </location>
</feature>
<keyword evidence="4" id="KW-1185">Reference proteome</keyword>
<dbReference type="RefSeq" id="XP_043006856.1">
    <property type="nucleotide sequence ID" value="XM_043154401.1"/>
</dbReference>
<gene>
    <name evidence="3" type="ORF">E1B28_009505</name>
</gene>
<dbReference type="KEGG" id="more:E1B28_009505"/>
<sequence length="758" mass="83904">MAVKLNLQQLVNALLSTLLSDSKKGKKWDISITETDEIERKLQIAASVLRGLRNSLQPINRLPPELLSQIFLETKQNLPSFLPLVKGGIRSFENHSWLSLTHVCRHWRGIVASSPPLWGTIDNLRGGVDPELSLKRSRRALLDVFLSITGPEFLPISEDLIHHLIPHIPRIRQFHINTDGWFNSTPIYGFLNRGEGEEGGGAMCLESLSIVTKGRDVVGGVLPRIFDDRMPVLRAVTLEHFTSWPAGYFRHLTHLCLFDQWNEGPVARPSTREFLDFLEGSPGLEELAVVRAGPTREDEDDVPRVVGKRKVVLGKLRELSLGDWPSMGVVKRFLEHLSLPKETKMFIWGHHFPSGGSGDLGSWIPDDTSHLHPILGLSEIWITRMPETWARGECPFIAILDGALYLWGFYSTSQIRGLAEKVPLRSVRKMQLRDCFPYPDRMTERMWREWWFQRMDALESITVLARDCPVVTRSVLGGLYPKKQEENRGMKGVLVRGVGGKVTRDRRPAERTHTGKKPFKPNPDETSPPHANSLKSHGPGEATTDRGGNDVPSTSTSTTPTPTPTPTPTILCPNLTHIRIEDNPHIPTLFISSLAKSRAHRGSPLKKLEVLYLDSVLNPPRSVTSGAGWGGSTRRFSSSTSSVGTVGNPPVTGVTATTTTTLTTTTATDAATATAATAGDVGEEQGSASASASEVSEEEEDEGIDPEYRGFTESDYRLLGKYVDEVVVDVCKEKLADVGPPEWPNQVFRWTLPTRGGP</sequence>
<name>A0A9P7RV75_9AGAR</name>
<dbReference type="GeneID" id="66078581"/>
<organism evidence="3 4">
    <name type="scientific">Marasmius oreades</name>
    <name type="common">fairy-ring Marasmius</name>
    <dbReference type="NCBI Taxonomy" id="181124"/>
    <lineage>
        <taxon>Eukaryota</taxon>
        <taxon>Fungi</taxon>
        <taxon>Dikarya</taxon>
        <taxon>Basidiomycota</taxon>
        <taxon>Agaricomycotina</taxon>
        <taxon>Agaricomycetes</taxon>
        <taxon>Agaricomycetidae</taxon>
        <taxon>Agaricales</taxon>
        <taxon>Marasmiineae</taxon>
        <taxon>Marasmiaceae</taxon>
        <taxon>Marasmius</taxon>
    </lineage>
</organism>
<protein>
    <recommendedName>
        <fullName evidence="2">F-box domain-containing protein</fullName>
    </recommendedName>
</protein>
<proteinExistence type="predicted"/>